<dbReference type="PANTHER" id="PTHR47017">
    <property type="entry name" value="ACYL-COA"/>
    <property type="match status" value="1"/>
</dbReference>
<dbReference type="InterPro" id="IPR016181">
    <property type="entry name" value="Acyl_CoA_acyltransferase"/>
</dbReference>
<dbReference type="AlphaFoldDB" id="A0A4R3I638"/>
<dbReference type="InterPro" id="IPR007434">
    <property type="entry name" value="FemAB-like"/>
</dbReference>
<evidence type="ECO:0008006" key="3">
    <source>
        <dbReference type="Google" id="ProtNLM"/>
    </source>
</evidence>
<dbReference type="OrthoDB" id="9776898at2"/>
<dbReference type="RefSeq" id="WP_132701342.1">
    <property type="nucleotide sequence ID" value="NZ_SLZR01000006.1"/>
</dbReference>
<dbReference type="Proteomes" id="UP000295793">
    <property type="component" value="Unassembled WGS sequence"/>
</dbReference>
<reference evidence="1 2" key="1">
    <citation type="submission" date="2019-03" db="EMBL/GenBank/DDBJ databases">
        <title>Genomic Encyclopedia of Archaeal and Bacterial Type Strains, Phase II (KMG-II): from individual species to whole genera.</title>
        <authorList>
            <person name="Goeker M."/>
        </authorList>
    </citation>
    <scope>NUCLEOTIDE SEQUENCE [LARGE SCALE GENOMIC DNA]</scope>
    <source>
        <strain evidence="1 2">DSM 15388</strain>
    </source>
</reference>
<dbReference type="Pfam" id="PF04339">
    <property type="entry name" value="FemAB_like"/>
    <property type="match status" value="1"/>
</dbReference>
<protein>
    <recommendedName>
        <fullName evidence="3">GNAT family N-acetyltransferase</fullName>
    </recommendedName>
</protein>
<accession>A0A4R3I638</accession>
<gene>
    <name evidence="1" type="ORF">BCF53_106100</name>
</gene>
<proteinExistence type="predicted"/>
<organism evidence="1 2">
    <name type="scientific">Reinekea marinisedimentorum</name>
    <dbReference type="NCBI Taxonomy" id="230495"/>
    <lineage>
        <taxon>Bacteria</taxon>
        <taxon>Pseudomonadati</taxon>
        <taxon>Pseudomonadota</taxon>
        <taxon>Gammaproteobacteria</taxon>
        <taxon>Oceanospirillales</taxon>
        <taxon>Saccharospirillaceae</taxon>
        <taxon>Reinekea</taxon>
    </lineage>
</organism>
<keyword evidence="2" id="KW-1185">Reference proteome</keyword>
<dbReference type="SUPFAM" id="SSF55729">
    <property type="entry name" value="Acyl-CoA N-acyltransferases (Nat)"/>
    <property type="match status" value="1"/>
</dbReference>
<evidence type="ECO:0000313" key="1">
    <source>
        <dbReference type="EMBL" id="TCS41369.1"/>
    </source>
</evidence>
<name>A0A4R3I638_9GAMM</name>
<comment type="caution">
    <text evidence="1">The sequence shown here is derived from an EMBL/GenBank/DDBJ whole genome shotgun (WGS) entry which is preliminary data.</text>
</comment>
<dbReference type="PANTHER" id="PTHR47017:SF1">
    <property type="entry name" value="ACYL-COA"/>
    <property type="match status" value="1"/>
</dbReference>
<sequence>MTTRWLNSWQMAAAKQSNPFVRDEFLMALEASDACTVASSWRPFHLAVGKRIQVPAYIRDNSWGEYVFDWSWASAYEQHGLNYYPKLTLAVPFTPSKGPRLLGAETSDDAERIIAAAKSACIENQLSGFHILFADEQDQQLLDPLPLLQRMDIQYHWQNRDYQSFDDFLEHFKSRKRKNIRRERQTVLDQGIEIKTIQGADIEPDQLEAFYRFYQATYLKRGRKGYLNRAFFSQVCRTMPDNIVLFMAYQAARPVAAALCFQDATTLYGRYWGCLEEFHSLHFETCYYHGIEYSIATGRQRFDPGTQGEHKISRGFEPVRTKSYHWLAHPGFFEAAEDFCRSEQQYTQQFQKEVLQSLPFKETISRSEN</sequence>
<dbReference type="Gene3D" id="3.40.630.30">
    <property type="match status" value="1"/>
</dbReference>
<evidence type="ECO:0000313" key="2">
    <source>
        <dbReference type="Proteomes" id="UP000295793"/>
    </source>
</evidence>
<dbReference type="EMBL" id="SLZR01000006">
    <property type="protein sequence ID" value="TCS41369.1"/>
    <property type="molecule type" value="Genomic_DNA"/>
</dbReference>